<evidence type="ECO:0000313" key="7">
    <source>
        <dbReference type="EMBL" id="SFN61926.1"/>
    </source>
</evidence>
<dbReference type="PANTHER" id="PTHR12151">
    <property type="entry name" value="ELECTRON TRANSPORT PROTIN SCO1/SENC FAMILY MEMBER"/>
    <property type="match status" value="1"/>
</dbReference>
<evidence type="ECO:0000256" key="2">
    <source>
        <dbReference type="ARBA" id="ARBA00023008"/>
    </source>
</evidence>
<dbReference type="OrthoDB" id="6335573at2"/>
<evidence type="ECO:0000313" key="8">
    <source>
        <dbReference type="Proteomes" id="UP000198575"/>
    </source>
</evidence>
<dbReference type="EMBL" id="FOVF01000038">
    <property type="protein sequence ID" value="SFN61926.1"/>
    <property type="molecule type" value="Genomic_DNA"/>
</dbReference>
<keyword evidence="8" id="KW-1185">Reference proteome</keyword>
<dbReference type="GO" id="GO:0046872">
    <property type="term" value="F:metal ion binding"/>
    <property type="evidence" value="ECO:0007669"/>
    <property type="project" value="UniProtKB-KW"/>
</dbReference>
<protein>
    <submittedName>
        <fullName evidence="7">Protein SCO1/2</fullName>
    </submittedName>
</protein>
<dbReference type="RefSeq" id="WP_092410452.1">
    <property type="nucleotide sequence ID" value="NZ_FOVF01000038.1"/>
</dbReference>
<feature type="binding site" evidence="3">
    <location>
        <position position="70"/>
    </location>
    <ligand>
        <name>Cu cation</name>
        <dbReference type="ChEBI" id="CHEBI:23378"/>
    </ligand>
</feature>
<dbReference type="Gene3D" id="3.40.30.10">
    <property type="entry name" value="Glutaredoxin"/>
    <property type="match status" value="1"/>
</dbReference>
<gene>
    <name evidence="7" type="ORF">SAMN05216289_1389</name>
</gene>
<proteinExistence type="inferred from homology"/>
<dbReference type="InterPro" id="IPR003782">
    <property type="entry name" value="SCO1/SenC"/>
</dbReference>
<dbReference type="AlphaFoldDB" id="A0A1I5AHE8"/>
<dbReference type="PANTHER" id="PTHR12151:SF25">
    <property type="entry name" value="LINALOOL DEHYDRATASE_ISOMERASE DOMAIN-CONTAINING PROTEIN"/>
    <property type="match status" value="1"/>
</dbReference>
<evidence type="ECO:0000256" key="3">
    <source>
        <dbReference type="PIRSR" id="PIRSR603782-1"/>
    </source>
</evidence>
<evidence type="ECO:0000256" key="1">
    <source>
        <dbReference type="ARBA" id="ARBA00010996"/>
    </source>
</evidence>
<comment type="similarity">
    <text evidence="1">Belongs to the SCO1/2 family.</text>
</comment>
<keyword evidence="4" id="KW-1015">Disulfide bond</keyword>
<keyword evidence="2 3" id="KW-0186">Copper</keyword>
<dbReference type="Proteomes" id="UP000198575">
    <property type="component" value="Unassembled WGS sequence"/>
</dbReference>
<feature type="binding site" evidence="3">
    <location>
        <position position="158"/>
    </location>
    <ligand>
        <name>Cu cation</name>
        <dbReference type="ChEBI" id="CHEBI:23378"/>
    </ligand>
</feature>
<keyword evidence="5" id="KW-0732">Signal</keyword>
<dbReference type="InterPro" id="IPR036249">
    <property type="entry name" value="Thioredoxin-like_sf"/>
</dbReference>
<evidence type="ECO:0000256" key="4">
    <source>
        <dbReference type="PIRSR" id="PIRSR603782-2"/>
    </source>
</evidence>
<feature type="disulfide bond" description="Redox-active" evidence="4">
    <location>
        <begin position="70"/>
        <end position="74"/>
    </location>
</feature>
<dbReference type="PROSITE" id="PS51352">
    <property type="entry name" value="THIOREDOXIN_2"/>
    <property type="match status" value="1"/>
</dbReference>
<evidence type="ECO:0000259" key="6">
    <source>
        <dbReference type="PROSITE" id="PS51352"/>
    </source>
</evidence>
<reference evidence="7 8" key="1">
    <citation type="submission" date="2016-10" db="EMBL/GenBank/DDBJ databases">
        <authorList>
            <person name="de Groot N.N."/>
        </authorList>
    </citation>
    <scope>NUCLEOTIDE SEQUENCE [LARGE SCALE GENOMIC DNA]</scope>
    <source>
        <strain evidence="7 8">CGMCC 1.7659</strain>
    </source>
</reference>
<feature type="binding site" evidence="3">
    <location>
        <position position="74"/>
    </location>
    <ligand>
        <name>Cu cation</name>
        <dbReference type="ChEBI" id="CHEBI:23378"/>
    </ligand>
</feature>
<accession>A0A1I5AHE8</accession>
<organism evidence="7 8">
    <name type="scientific">Dokdonella immobilis</name>
    <dbReference type="NCBI Taxonomy" id="578942"/>
    <lineage>
        <taxon>Bacteria</taxon>
        <taxon>Pseudomonadati</taxon>
        <taxon>Pseudomonadota</taxon>
        <taxon>Gammaproteobacteria</taxon>
        <taxon>Lysobacterales</taxon>
        <taxon>Rhodanobacteraceae</taxon>
        <taxon>Dokdonella</taxon>
    </lineage>
</organism>
<dbReference type="InterPro" id="IPR013766">
    <property type="entry name" value="Thioredoxin_domain"/>
</dbReference>
<name>A0A1I5AHE8_9GAMM</name>
<evidence type="ECO:0000256" key="5">
    <source>
        <dbReference type="SAM" id="SignalP"/>
    </source>
</evidence>
<keyword evidence="3" id="KW-0479">Metal-binding</keyword>
<dbReference type="STRING" id="578942.SAMN05216289_1389"/>
<dbReference type="SUPFAM" id="SSF52833">
    <property type="entry name" value="Thioredoxin-like"/>
    <property type="match status" value="1"/>
</dbReference>
<dbReference type="CDD" id="cd02968">
    <property type="entry name" value="SCO"/>
    <property type="match status" value="1"/>
</dbReference>
<feature type="signal peptide" evidence="5">
    <location>
        <begin position="1"/>
        <end position="25"/>
    </location>
</feature>
<dbReference type="Pfam" id="PF02630">
    <property type="entry name" value="SCO1-SenC"/>
    <property type="match status" value="1"/>
</dbReference>
<feature type="chain" id="PRO_5011561417" evidence="5">
    <location>
        <begin position="26"/>
        <end position="199"/>
    </location>
</feature>
<feature type="domain" description="Thioredoxin" evidence="6">
    <location>
        <begin position="15"/>
        <end position="194"/>
    </location>
</feature>
<sequence length="199" mass="21760">MIRPAPWLGLFVLLVLLANPGPALSAPASDLPGDSVYQLHLPLRDQDGKAIDFASLRGQPRLITMFYASCPYMCPLIIDTARMTERELGEAQRAKLAVLMVSFDAERDDPAALRALADKRKVDTSRWTLAHADAADVRKLAAVLGIQYRQIDGGDFNHTSVLILLDAEGRIVARSEIMGKTDPAFVDAVRRVLGDSKAH</sequence>